<organism evidence="2 3">
    <name type="scientific">Candidatus Macondimonas diazotrophica</name>
    <dbReference type="NCBI Taxonomy" id="2305248"/>
    <lineage>
        <taxon>Bacteria</taxon>
        <taxon>Pseudomonadati</taxon>
        <taxon>Pseudomonadota</taxon>
        <taxon>Gammaproteobacteria</taxon>
        <taxon>Chromatiales</taxon>
        <taxon>Ectothiorhodospiraceae</taxon>
        <taxon>Candidatus Macondimonas</taxon>
    </lineage>
</organism>
<keyword evidence="3" id="KW-1185">Reference proteome</keyword>
<dbReference type="Proteomes" id="UP000297890">
    <property type="component" value="Unassembled WGS sequence"/>
</dbReference>
<dbReference type="EMBL" id="SRIO01000027">
    <property type="protein sequence ID" value="TFZ81337.1"/>
    <property type="molecule type" value="Genomic_DNA"/>
</dbReference>
<keyword evidence="1" id="KW-0472">Membrane</keyword>
<comment type="caution">
    <text evidence="2">The sequence shown here is derived from an EMBL/GenBank/DDBJ whole genome shotgun (WGS) entry which is preliminary data.</text>
</comment>
<feature type="transmembrane region" description="Helical" evidence="1">
    <location>
        <begin position="21"/>
        <end position="42"/>
    </location>
</feature>
<sequence length="114" mass="12589">MTNQQGVRRVSDPIRQLLEAGSLKLSGVGSSVAVASGVWGWLAENHLVIASCGVFVGGFVGIAGLILHASAIRRRGRREAEEAEAARRQELRDIEYHSQRMALLKRDMEYRDET</sequence>
<evidence type="ECO:0000256" key="1">
    <source>
        <dbReference type="SAM" id="Phobius"/>
    </source>
</evidence>
<keyword evidence="1" id="KW-0812">Transmembrane</keyword>
<feature type="transmembrane region" description="Helical" evidence="1">
    <location>
        <begin position="48"/>
        <end position="69"/>
    </location>
</feature>
<evidence type="ECO:0000313" key="3">
    <source>
        <dbReference type="Proteomes" id="UP000297890"/>
    </source>
</evidence>
<protein>
    <recommendedName>
        <fullName evidence="4">Holin</fullName>
    </recommendedName>
</protein>
<name>A0A4Z0F4Y0_9GAMM</name>
<dbReference type="AlphaFoldDB" id="A0A4Z0F4Y0"/>
<reference evidence="2 3" key="1">
    <citation type="journal article" date="2019" name="ISME J.">
        <title>Candidatus Macondimonas diazotrophica, a novel gammaproteobacterial genus dominating crude-oil-contaminated coastal sediments.</title>
        <authorList>
            <person name="Karthikeyan S."/>
            <person name="Konstantinidis K."/>
        </authorList>
    </citation>
    <scope>NUCLEOTIDE SEQUENCE [LARGE SCALE GENOMIC DNA]</scope>
    <source>
        <strain evidence="2 3">KTK01</strain>
    </source>
</reference>
<accession>A0A4Z0F4Y0</accession>
<evidence type="ECO:0000313" key="2">
    <source>
        <dbReference type="EMBL" id="TFZ81337.1"/>
    </source>
</evidence>
<dbReference type="RefSeq" id="WP_135282816.1">
    <property type="nucleotide sequence ID" value="NZ_SRIO01000027.1"/>
</dbReference>
<gene>
    <name evidence="2" type="ORF">E4680_12825</name>
</gene>
<keyword evidence="1" id="KW-1133">Transmembrane helix</keyword>
<proteinExistence type="predicted"/>
<evidence type="ECO:0008006" key="4">
    <source>
        <dbReference type="Google" id="ProtNLM"/>
    </source>
</evidence>